<proteinExistence type="predicted"/>
<dbReference type="Proteomes" id="UP001152484">
    <property type="component" value="Unassembled WGS sequence"/>
</dbReference>
<organism evidence="1 2">
    <name type="scientific">Cuscuta europaea</name>
    <name type="common">European dodder</name>
    <dbReference type="NCBI Taxonomy" id="41803"/>
    <lineage>
        <taxon>Eukaryota</taxon>
        <taxon>Viridiplantae</taxon>
        <taxon>Streptophyta</taxon>
        <taxon>Embryophyta</taxon>
        <taxon>Tracheophyta</taxon>
        <taxon>Spermatophyta</taxon>
        <taxon>Magnoliopsida</taxon>
        <taxon>eudicotyledons</taxon>
        <taxon>Gunneridae</taxon>
        <taxon>Pentapetalae</taxon>
        <taxon>asterids</taxon>
        <taxon>lamiids</taxon>
        <taxon>Solanales</taxon>
        <taxon>Convolvulaceae</taxon>
        <taxon>Cuscuteae</taxon>
        <taxon>Cuscuta</taxon>
        <taxon>Cuscuta subgen. Cuscuta</taxon>
    </lineage>
</organism>
<evidence type="ECO:0000313" key="1">
    <source>
        <dbReference type="EMBL" id="CAH9087958.1"/>
    </source>
</evidence>
<gene>
    <name evidence="1" type="ORF">CEURO_LOCUS10299</name>
</gene>
<accession>A0A9P0Z5W0</accession>
<reference evidence="1" key="1">
    <citation type="submission" date="2022-07" db="EMBL/GenBank/DDBJ databases">
        <authorList>
            <person name="Macas J."/>
            <person name="Novak P."/>
            <person name="Neumann P."/>
        </authorList>
    </citation>
    <scope>NUCLEOTIDE SEQUENCE</scope>
</reference>
<protein>
    <submittedName>
        <fullName evidence="1">Uncharacterized protein</fullName>
    </submittedName>
</protein>
<comment type="caution">
    <text evidence="1">The sequence shown here is derived from an EMBL/GenBank/DDBJ whole genome shotgun (WGS) entry which is preliminary data.</text>
</comment>
<dbReference type="AlphaFoldDB" id="A0A9P0Z5W0"/>
<keyword evidence="2" id="KW-1185">Reference proteome</keyword>
<dbReference type="EMBL" id="CAMAPE010000019">
    <property type="protein sequence ID" value="CAH9087958.1"/>
    <property type="molecule type" value="Genomic_DNA"/>
</dbReference>
<evidence type="ECO:0000313" key="2">
    <source>
        <dbReference type="Proteomes" id="UP001152484"/>
    </source>
</evidence>
<name>A0A9P0Z5W0_CUSEU</name>
<sequence>METEEKAFINNYKQLLSIMNTNIFGIDEFKINEDNYQMPNKVPSVAKTLILYQLHNDNQHTIEVNVLPPTFSMYITAYSPTLLWREERENARGMKMLNQVMRTNKGPIAHLQG</sequence>